<dbReference type="SUPFAM" id="SSF52058">
    <property type="entry name" value="L domain-like"/>
    <property type="match status" value="1"/>
</dbReference>
<accession>A0A146KD42</accession>
<sequence length="273" mass="31318">MCNSLQQFVNSKLTSIDLSAFYDCKSMRLLDLPNVKKVVGLAKFQQNMQVRLPKCSNMAVQSYGQVFLSKDTPKSNQHKTLQQVQEQVLLYNAVMCTPVQIQTTLTVVQNQFAIRGLVVNTQTIPANQFLDSCLLFVEAKNLQTVQKQAFKNNYCLRRFCAPSLQSIDVEAFCGCVSLSEFEAKNVISVKAAAFQCCYSLIKLEFERLEKSDPKSFLNCNPLLRIKGNQKRYQEVLVDEFKERKDFKNAVEKFNKHIRFLLRILTKNKDIQAK</sequence>
<dbReference type="InterPro" id="IPR032675">
    <property type="entry name" value="LRR_dom_sf"/>
</dbReference>
<proteinExistence type="predicted"/>
<dbReference type="AlphaFoldDB" id="A0A146KD42"/>
<gene>
    <name evidence="1" type="ORF">TPC1_13708</name>
</gene>
<dbReference type="Pfam" id="PF13306">
    <property type="entry name" value="LRR_5"/>
    <property type="match status" value="2"/>
</dbReference>
<protein>
    <submittedName>
        <fullName evidence="1">Leucine rich repeats-containing protein</fullName>
    </submittedName>
</protein>
<dbReference type="EMBL" id="GDID01002762">
    <property type="protein sequence ID" value="JAP93844.1"/>
    <property type="molecule type" value="Transcribed_RNA"/>
</dbReference>
<name>A0A146KD42_9EUKA</name>
<evidence type="ECO:0000313" key="1">
    <source>
        <dbReference type="EMBL" id="JAP93844.1"/>
    </source>
</evidence>
<dbReference type="Gene3D" id="3.80.10.10">
    <property type="entry name" value="Ribonuclease Inhibitor"/>
    <property type="match status" value="1"/>
</dbReference>
<reference evidence="1" key="1">
    <citation type="submission" date="2015-07" db="EMBL/GenBank/DDBJ databases">
        <title>Adaptation to a free-living lifestyle via gene acquisitions in the diplomonad Trepomonas sp. PC1.</title>
        <authorList>
            <person name="Xu F."/>
            <person name="Jerlstrom-Hultqvist J."/>
            <person name="Kolisko M."/>
            <person name="Simpson A.G.B."/>
            <person name="Roger A.J."/>
            <person name="Svard S.G."/>
            <person name="Andersson J.O."/>
        </authorList>
    </citation>
    <scope>NUCLEOTIDE SEQUENCE</scope>
    <source>
        <strain evidence="1">PC1</strain>
    </source>
</reference>
<dbReference type="InterPro" id="IPR026906">
    <property type="entry name" value="LRR_5"/>
</dbReference>
<organism evidence="1">
    <name type="scientific">Trepomonas sp. PC1</name>
    <dbReference type="NCBI Taxonomy" id="1076344"/>
    <lineage>
        <taxon>Eukaryota</taxon>
        <taxon>Metamonada</taxon>
        <taxon>Diplomonadida</taxon>
        <taxon>Hexamitidae</taxon>
        <taxon>Hexamitinae</taxon>
        <taxon>Trepomonas</taxon>
    </lineage>
</organism>